<name>A0A4R3MP76_9FIRM</name>
<keyword evidence="2 5" id="KW-0645">Protease</keyword>
<dbReference type="InterPro" id="IPR036034">
    <property type="entry name" value="PDZ_sf"/>
</dbReference>
<proteinExistence type="inferred from homology"/>
<dbReference type="InterPro" id="IPR005151">
    <property type="entry name" value="Tail-specific_protease"/>
</dbReference>
<dbReference type="GO" id="GO:0007165">
    <property type="term" value="P:signal transduction"/>
    <property type="evidence" value="ECO:0007669"/>
    <property type="project" value="TreeGrafter"/>
</dbReference>
<dbReference type="Gene3D" id="3.30.750.44">
    <property type="match status" value="1"/>
</dbReference>
<dbReference type="GO" id="GO:0006508">
    <property type="term" value="P:proteolysis"/>
    <property type="evidence" value="ECO:0007669"/>
    <property type="project" value="UniProtKB-KW"/>
</dbReference>
<dbReference type="Gene3D" id="2.30.42.10">
    <property type="match status" value="1"/>
</dbReference>
<feature type="signal peptide" evidence="6">
    <location>
        <begin position="1"/>
        <end position="21"/>
    </location>
</feature>
<comment type="similarity">
    <text evidence="1 5">Belongs to the peptidase S41A family.</text>
</comment>
<evidence type="ECO:0000256" key="2">
    <source>
        <dbReference type="ARBA" id="ARBA00022670"/>
    </source>
</evidence>
<dbReference type="InterPro" id="IPR002477">
    <property type="entry name" value="Peptidoglycan-bd-like"/>
</dbReference>
<dbReference type="OrthoDB" id="9812068at2"/>
<organism evidence="8 9">
    <name type="scientific">Natranaerovirga pectinivora</name>
    <dbReference type="NCBI Taxonomy" id="682400"/>
    <lineage>
        <taxon>Bacteria</taxon>
        <taxon>Bacillati</taxon>
        <taxon>Bacillota</taxon>
        <taxon>Clostridia</taxon>
        <taxon>Lachnospirales</taxon>
        <taxon>Natranaerovirgaceae</taxon>
        <taxon>Natranaerovirga</taxon>
    </lineage>
</organism>
<dbReference type="InterPro" id="IPR036365">
    <property type="entry name" value="PGBD-like_sf"/>
</dbReference>
<dbReference type="NCBIfam" id="TIGR00225">
    <property type="entry name" value="prc"/>
    <property type="match status" value="1"/>
</dbReference>
<dbReference type="EMBL" id="SMAL01000007">
    <property type="protein sequence ID" value="TCT13988.1"/>
    <property type="molecule type" value="Genomic_DNA"/>
</dbReference>
<dbReference type="InterPro" id="IPR001478">
    <property type="entry name" value="PDZ"/>
</dbReference>
<reference evidence="8 9" key="1">
    <citation type="submission" date="2019-03" db="EMBL/GenBank/DDBJ databases">
        <title>Genomic Encyclopedia of Type Strains, Phase IV (KMG-IV): sequencing the most valuable type-strain genomes for metagenomic binning, comparative biology and taxonomic classification.</title>
        <authorList>
            <person name="Goeker M."/>
        </authorList>
    </citation>
    <scope>NUCLEOTIDE SEQUENCE [LARGE SCALE GENOMIC DNA]</scope>
    <source>
        <strain evidence="8 9">DSM 24629</strain>
    </source>
</reference>
<dbReference type="Gene3D" id="3.90.226.10">
    <property type="entry name" value="2-enoyl-CoA Hydratase, Chain A, domain 1"/>
    <property type="match status" value="1"/>
</dbReference>
<dbReference type="GO" id="GO:0004175">
    <property type="term" value="F:endopeptidase activity"/>
    <property type="evidence" value="ECO:0007669"/>
    <property type="project" value="TreeGrafter"/>
</dbReference>
<dbReference type="Proteomes" id="UP000294902">
    <property type="component" value="Unassembled WGS sequence"/>
</dbReference>
<dbReference type="InterPro" id="IPR036366">
    <property type="entry name" value="PGBDSf"/>
</dbReference>
<dbReference type="SMART" id="SM00228">
    <property type="entry name" value="PDZ"/>
    <property type="match status" value="1"/>
</dbReference>
<comment type="caution">
    <text evidence="8">The sequence shown here is derived from an EMBL/GenBank/DDBJ whole genome shotgun (WGS) entry which is preliminary data.</text>
</comment>
<dbReference type="Pfam" id="PF03572">
    <property type="entry name" value="Peptidase_S41"/>
    <property type="match status" value="1"/>
</dbReference>
<dbReference type="InterPro" id="IPR041489">
    <property type="entry name" value="PDZ_6"/>
</dbReference>
<keyword evidence="3 5" id="KW-0378">Hydrolase</keyword>
<dbReference type="AlphaFoldDB" id="A0A4R3MP76"/>
<evidence type="ECO:0000313" key="8">
    <source>
        <dbReference type="EMBL" id="TCT13988.1"/>
    </source>
</evidence>
<dbReference type="Gene3D" id="1.10.101.10">
    <property type="entry name" value="PGBD-like superfamily/PGBD"/>
    <property type="match status" value="1"/>
</dbReference>
<keyword evidence="9" id="KW-1185">Reference proteome</keyword>
<evidence type="ECO:0000256" key="4">
    <source>
        <dbReference type="ARBA" id="ARBA00022825"/>
    </source>
</evidence>
<gene>
    <name evidence="8" type="ORF">EDC18_10757</name>
</gene>
<dbReference type="InterPro" id="IPR029045">
    <property type="entry name" value="ClpP/crotonase-like_dom_sf"/>
</dbReference>
<dbReference type="PANTHER" id="PTHR32060:SF30">
    <property type="entry name" value="CARBOXY-TERMINAL PROCESSING PROTEASE CTPA"/>
    <property type="match status" value="1"/>
</dbReference>
<dbReference type="PROSITE" id="PS50106">
    <property type="entry name" value="PDZ"/>
    <property type="match status" value="1"/>
</dbReference>
<dbReference type="SMART" id="SM00245">
    <property type="entry name" value="TSPc"/>
    <property type="match status" value="1"/>
</dbReference>
<keyword evidence="6" id="KW-0732">Signal</keyword>
<evidence type="ECO:0000259" key="7">
    <source>
        <dbReference type="PROSITE" id="PS50106"/>
    </source>
</evidence>
<dbReference type="RefSeq" id="WP_132252846.1">
    <property type="nucleotide sequence ID" value="NZ_SMAL01000007.1"/>
</dbReference>
<dbReference type="SUPFAM" id="SSF47090">
    <property type="entry name" value="PGBD-like"/>
    <property type="match status" value="1"/>
</dbReference>
<dbReference type="SUPFAM" id="SSF52096">
    <property type="entry name" value="ClpP/crotonase"/>
    <property type="match status" value="1"/>
</dbReference>
<dbReference type="GO" id="GO:0030288">
    <property type="term" value="C:outer membrane-bounded periplasmic space"/>
    <property type="evidence" value="ECO:0007669"/>
    <property type="project" value="TreeGrafter"/>
</dbReference>
<dbReference type="InterPro" id="IPR004447">
    <property type="entry name" value="Peptidase_S41A"/>
</dbReference>
<dbReference type="CDD" id="cd06782">
    <property type="entry name" value="cpPDZ_CPP-like"/>
    <property type="match status" value="1"/>
</dbReference>
<evidence type="ECO:0000313" key="9">
    <source>
        <dbReference type="Proteomes" id="UP000294902"/>
    </source>
</evidence>
<evidence type="ECO:0000256" key="1">
    <source>
        <dbReference type="ARBA" id="ARBA00009179"/>
    </source>
</evidence>
<dbReference type="Pfam" id="PF17820">
    <property type="entry name" value="PDZ_6"/>
    <property type="match status" value="1"/>
</dbReference>
<dbReference type="PANTHER" id="PTHR32060">
    <property type="entry name" value="TAIL-SPECIFIC PROTEASE"/>
    <property type="match status" value="1"/>
</dbReference>
<feature type="chain" id="PRO_5039443083" evidence="6">
    <location>
        <begin position="22"/>
        <end position="462"/>
    </location>
</feature>
<evidence type="ECO:0000256" key="6">
    <source>
        <dbReference type="SAM" id="SignalP"/>
    </source>
</evidence>
<sequence length="462" mass="52568">MKKRIIGCILIYILLFTSVNANGITSDSTGEDIKVLMEFILDNYVGSEINEEILYYGALKGMFEVLDSYSEFYTAKEYDEFFVALEGSFYGIGAELQKADEYVKIVNVLRDTPAEKAGLLVGDIILEVDGQSIEGLSVDGAVAIIRGELGTKVILTINRNNEIITQEITRGRINVSSVYTEDLSKFENVYEKELLQTIEYIYISRFSESVSDDFAKMLIKAQEAEKDYLVLDLRNNTGGYMNQAINIARMLVPEGPVLYTVNKNGEEQVYYSYLENKVFEQIIVITNEYTASASEILASAIVESGAGLIVGEQTYGKGVVQHLYNFGNSAFKLTVEEYFSRNRSKINDIGIKPNIEVKIPYLLPEPTIRYSMNMKDDRIYEINEILKYLGYYEGNISNEYTQKTFEGIKSFQRDHGLYPYGVCDLSTQLKLNEILKDNVQEKDMQLDKVLQFIQEYNKNIKK</sequence>
<evidence type="ECO:0000256" key="3">
    <source>
        <dbReference type="ARBA" id="ARBA00022801"/>
    </source>
</evidence>
<protein>
    <submittedName>
        <fullName evidence="8">Carboxyl-terminal processing protease</fullName>
    </submittedName>
</protein>
<dbReference type="Pfam" id="PF01471">
    <property type="entry name" value="PG_binding_1"/>
    <property type="match status" value="1"/>
</dbReference>
<feature type="domain" description="PDZ" evidence="7">
    <location>
        <begin position="82"/>
        <end position="146"/>
    </location>
</feature>
<dbReference type="SUPFAM" id="SSF50156">
    <property type="entry name" value="PDZ domain-like"/>
    <property type="match status" value="1"/>
</dbReference>
<dbReference type="CDD" id="cd07560">
    <property type="entry name" value="Peptidase_S41_CPP"/>
    <property type="match status" value="1"/>
</dbReference>
<dbReference type="GO" id="GO:0008236">
    <property type="term" value="F:serine-type peptidase activity"/>
    <property type="evidence" value="ECO:0007669"/>
    <property type="project" value="UniProtKB-KW"/>
</dbReference>
<accession>A0A4R3MP76</accession>
<evidence type="ECO:0000256" key="5">
    <source>
        <dbReference type="RuleBase" id="RU004404"/>
    </source>
</evidence>
<keyword evidence="4 5" id="KW-0720">Serine protease</keyword>